<dbReference type="Pfam" id="PF00005">
    <property type="entry name" value="ABC_tran"/>
    <property type="match status" value="2"/>
</dbReference>
<evidence type="ECO:0000313" key="7">
    <source>
        <dbReference type="Proteomes" id="UP000603708"/>
    </source>
</evidence>
<gene>
    <name evidence="6" type="ORF">GCM10018793_31960</name>
</gene>
<keyword evidence="4 6" id="KW-0067">ATP-binding</keyword>
<keyword evidence="1" id="KW-0813">Transport</keyword>
<evidence type="ECO:0000259" key="5">
    <source>
        <dbReference type="PROSITE" id="PS50893"/>
    </source>
</evidence>
<dbReference type="InterPro" id="IPR003439">
    <property type="entry name" value="ABC_transporter-like_ATP-bd"/>
</dbReference>
<protein>
    <submittedName>
        <fullName evidence="6">Ribose/galactose/methyl galactoside import ATP-binding protein 1</fullName>
    </submittedName>
</protein>
<dbReference type="Gene3D" id="3.40.50.300">
    <property type="entry name" value="P-loop containing nucleotide triphosphate hydrolases"/>
    <property type="match status" value="2"/>
</dbReference>
<dbReference type="RefSeq" id="WP_189932437.1">
    <property type="nucleotide sequence ID" value="NZ_BNCD01000008.1"/>
</dbReference>
<dbReference type="InterPro" id="IPR027417">
    <property type="entry name" value="P-loop_NTPase"/>
</dbReference>
<accession>A0A919G8H4</accession>
<keyword evidence="2" id="KW-0677">Repeat</keyword>
<dbReference type="PANTHER" id="PTHR43790:SF9">
    <property type="entry name" value="GALACTOFURANOSE TRANSPORTER ATP-BINDING PROTEIN YTFR"/>
    <property type="match status" value="1"/>
</dbReference>
<dbReference type="GO" id="GO:0005524">
    <property type="term" value="F:ATP binding"/>
    <property type="evidence" value="ECO:0007669"/>
    <property type="project" value="UniProtKB-KW"/>
</dbReference>
<comment type="caution">
    <text evidence="6">The sequence shown here is derived from an EMBL/GenBank/DDBJ whole genome shotgun (WGS) entry which is preliminary data.</text>
</comment>
<keyword evidence="3" id="KW-0547">Nucleotide-binding</keyword>
<reference evidence="6" key="1">
    <citation type="journal article" date="2014" name="Int. J. Syst. Evol. Microbiol.">
        <title>Complete genome sequence of Corynebacterium casei LMG S-19264T (=DSM 44701T), isolated from a smear-ripened cheese.</title>
        <authorList>
            <consortium name="US DOE Joint Genome Institute (JGI-PGF)"/>
            <person name="Walter F."/>
            <person name="Albersmeier A."/>
            <person name="Kalinowski J."/>
            <person name="Ruckert C."/>
        </authorList>
    </citation>
    <scope>NUCLEOTIDE SEQUENCE</scope>
    <source>
        <strain evidence="6">JCM 5069</strain>
    </source>
</reference>
<dbReference type="PROSITE" id="PS00211">
    <property type="entry name" value="ABC_TRANSPORTER_1"/>
    <property type="match status" value="1"/>
</dbReference>
<feature type="domain" description="ABC transporter" evidence="5">
    <location>
        <begin position="259"/>
        <end position="502"/>
    </location>
</feature>
<name>A0A919G8H4_9ACTN</name>
<evidence type="ECO:0000256" key="1">
    <source>
        <dbReference type="ARBA" id="ARBA00022448"/>
    </source>
</evidence>
<organism evidence="6 7">
    <name type="scientific">Streptomyces sulfonofaciens</name>
    <dbReference type="NCBI Taxonomy" id="68272"/>
    <lineage>
        <taxon>Bacteria</taxon>
        <taxon>Bacillati</taxon>
        <taxon>Actinomycetota</taxon>
        <taxon>Actinomycetes</taxon>
        <taxon>Kitasatosporales</taxon>
        <taxon>Streptomycetaceae</taxon>
        <taxon>Streptomyces</taxon>
    </lineage>
</organism>
<evidence type="ECO:0000256" key="3">
    <source>
        <dbReference type="ARBA" id="ARBA00022741"/>
    </source>
</evidence>
<sequence>MSTPPAAVVALSGLGKRFGAVWALRDLHMELRAGEVHALIGQNGSGKSTLIKTLAGYHEPDEGSIAVHGEPVRLPLLPRESARLGMAFLHQDAPVAPALTVTENIRVGRYEHRALGRIRWRRERERVRALLASVGLTADPDQPASRLPLAERALLGFATAVQALPERGGVLVLDEPTACLPPSGAQLLFRAVRKVTAAGSAVLFVSHRLDEVMAVSDRVSVLRDGLHVATVETAQTDRDELVRLMLGRDAGRVYPDREPPGTDVVLAAENVSGRLVQGVDVRIRSGEVVGITGLVGMGQDELPYLLYGALPLRSGRVSVDGTPVDRVGPRRMRAAGVALLPADRARASGAPGATVGENMTLPVLDRFFTGGRLRHARERSAVRGLITRYDVRPPRPGQRLGALSGGNQQKVLLAKWLQDSPRVVLLHEPTHGVDIASRAHIFRIIRAAADAGTGVLIASSEYEDLASLCDRVLVLHHGRPGAELSGAGLTEDALTRSCLLAAPPGAATTAPRKDHG</sequence>
<evidence type="ECO:0000256" key="4">
    <source>
        <dbReference type="ARBA" id="ARBA00022840"/>
    </source>
</evidence>
<dbReference type="InterPro" id="IPR003593">
    <property type="entry name" value="AAA+_ATPase"/>
</dbReference>
<dbReference type="CDD" id="cd03216">
    <property type="entry name" value="ABC_Carb_Monos_I"/>
    <property type="match status" value="1"/>
</dbReference>
<dbReference type="InterPro" id="IPR050107">
    <property type="entry name" value="ABC_carbohydrate_import_ATPase"/>
</dbReference>
<dbReference type="Proteomes" id="UP000603708">
    <property type="component" value="Unassembled WGS sequence"/>
</dbReference>
<dbReference type="EMBL" id="BNCD01000008">
    <property type="protein sequence ID" value="GHH79368.1"/>
    <property type="molecule type" value="Genomic_DNA"/>
</dbReference>
<evidence type="ECO:0000313" key="6">
    <source>
        <dbReference type="EMBL" id="GHH79368.1"/>
    </source>
</evidence>
<dbReference type="GO" id="GO:0016887">
    <property type="term" value="F:ATP hydrolysis activity"/>
    <property type="evidence" value="ECO:0007669"/>
    <property type="project" value="InterPro"/>
</dbReference>
<dbReference type="PANTHER" id="PTHR43790">
    <property type="entry name" value="CARBOHYDRATE TRANSPORT ATP-BINDING PROTEIN MG119-RELATED"/>
    <property type="match status" value="1"/>
</dbReference>
<feature type="domain" description="ABC transporter" evidence="5">
    <location>
        <begin position="9"/>
        <end position="249"/>
    </location>
</feature>
<reference evidence="6" key="2">
    <citation type="submission" date="2020-09" db="EMBL/GenBank/DDBJ databases">
        <authorList>
            <person name="Sun Q."/>
            <person name="Ohkuma M."/>
        </authorList>
    </citation>
    <scope>NUCLEOTIDE SEQUENCE</scope>
    <source>
        <strain evidence="6">JCM 5069</strain>
    </source>
</reference>
<dbReference type="SMART" id="SM00382">
    <property type="entry name" value="AAA"/>
    <property type="match status" value="2"/>
</dbReference>
<dbReference type="CDD" id="cd03215">
    <property type="entry name" value="ABC_Carb_Monos_II"/>
    <property type="match status" value="1"/>
</dbReference>
<evidence type="ECO:0000256" key="2">
    <source>
        <dbReference type="ARBA" id="ARBA00022737"/>
    </source>
</evidence>
<dbReference type="InterPro" id="IPR017871">
    <property type="entry name" value="ABC_transporter-like_CS"/>
</dbReference>
<dbReference type="SUPFAM" id="SSF52540">
    <property type="entry name" value="P-loop containing nucleoside triphosphate hydrolases"/>
    <property type="match status" value="2"/>
</dbReference>
<keyword evidence="7" id="KW-1185">Reference proteome</keyword>
<dbReference type="AlphaFoldDB" id="A0A919G8H4"/>
<proteinExistence type="predicted"/>
<dbReference type="PROSITE" id="PS50893">
    <property type="entry name" value="ABC_TRANSPORTER_2"/>
    <property type="match status" value="2"/>
</dbReference>